<sequence>MIQKRVREDQEEKKRNEILQMKTAVQGQTSLRHRTTKNLTTAPMTIPATTTTPKTAIQKTTLKDYSEG</sequence>
<gene>
    <name evidence="1" type="ORF">C2G38_2171455</name>
</gene>
<dbReference type="AlphaFoldDB" id="A0A397VND5"/>
<comment type="caution">
    <text evidence="1">The sequence shown here is derived from an EMBL/GenBank/DDBJ whole genome shotgun (WGS) entry which is preliminary data.</text>
</comment>
<name>A0A397VND5_9GLOM</name>
<dbReference type="EMBL" id="QKWP01000264">
    <property type="protein sequence ID" value="RIB23398.1"/>
    <property type="molecule type" value="Genomic_DNA"/>
</dbReference>
<evidence type="ECO:0000313" key="2">
    <source>
        <dbReference type="Proteomes" id="UP000266673"/>
    </source>
</evidence>
<protein>
    <submittedName>
        <fullName evidence="1">Uncharacterized protein</fullName>
    </submittedName>
</protein>
<keyword evidence="2" id="KW-1185">Reference proteome</keyword>
<reference evidence="1 2" key="1">
    <citation type="submission" date="2018-06" db="EMBL/GenBank/DDBJ databases">
        <title>Comparative genomics reveals the genomic features of Rhizophagus irregularis, R. cerebriforme, R. diaphanum and Gigaspora rosea, and their symbiotic lifestyle signature.</title>
        <authorList>
            <person name="Morin E."/>
            <person name="San Clemente H."/>
            <person name="Chen E.C.H."/>
            <person name="De La Providencia I."/>
            <person name="Hainaut M."/>
            <person name="Kuo A."/>
            <person name="Kohler A."/>
            <person name="Murat C."/>
            <person name="Tang N."/>
            <person name="Roy S."/>
            <person name="Loubradou J."/>
            <person name="Henrissat B."/>
            <person name="Grigoriev I.V."/>
            <person name="Corradi N."/>
            <person name="Roux C."/>
            <person name="Martin F.M."/>
        </authorList>
    </citation>
    <scope>NUCLEOTIDE SEQUENCE [LARGE SCALE GENOMIC DNA]</scope>
    <source>
        <strain evidence="1 2">DAOM 194757</strain>
    </source>
</reference>
<proteinExistence type="predicted"/>
<dbReference type="Proteomes" id="UP000266673">
    <property type="component" value="Unassembled WGS sequence"/>
</dbReference>
<organism evidence="1 2">
    <name type="scientific">Gigaspora rosea</name>
    <dbReference type="NCBI Taxonomy" id="44941"/>
    <lineage>
        <taxon>Eukaryota</taxon>
        <taxon>Fungi</taxon>
        <taxon>Fungi incertae sedis</taxon>
        <taxon>Mucoromycota</taxon>
        <taxon>Glomeromycotina</taxon>
        <taxon>Glomeromycetes</taxon>
        <taxon>Diversisporales</taxon>
        <taxon>Gigasporaceae</taxon>
        <taxon>Gigaspora</taxon>
    </lineage>
</organism>
<accession>A0A397VND5</accession>
<evidence type="ECO:0000313" key="1">
    <source>
        <dbReference type="EMBL" id="RIB23398.1"/>
    </source>
</evidence>